<evidence type="ECO:0000256" key="2">
    <source>
        <dbReference type="PIRSR" id="PIRSR639069-2"/>
    </source>
</evidence>
<dbReference type="AlphaFoldDB" id="A0A1H4FG11"/>
<feature type="active site" description="Nucleophile" evidence="1">
    <location>
        <position position="185"/>
    </location>
</feature>
<dbReference type="SUPFAM" id="SSF53474">
    <property type="entry name" value="alpha/beta-Hydrolases"/>
    <property type="match status" value="1"/>
</dbReference>
<organism evidence="4 5">
    <name type="scientific">Thiothrix caldifontis</name>
    <dbReference type="NCBI Taxonomy" id="525918"/>
    <lineage>
        <taxon>Bacteria</taxon>
        <taxon>Pseudomonadati</taxon>
        <taxon>Pseudomonadota</taxon>
        <taxon>Gammaproteobacteria</taxon>
        <taxon>Thiotrichales</taxon>
        <taxon>Thiotrichaceae</taxon>
        <taxon>Thiothrix</taxon>
    </lineage>
</organism>
<name>A0A1H4FG11_9GAMM</name>
<dbReference type="Gene3D" id="3.40.50.1820">
    <property type="entry name" value="alpha/beta hydrolase"/>
    <property type="match status" value="1"/>
</dbReference>
<proteinExistence type="predicted"/>
<dbReference type="PANTHER" id="PTHR40111">
    <property type="entry name" value="CEPHALOSPORIN-C DEACETYLASE"/>
    <property type="match status" value="1"/>
</dbReference>
<protein>
    <submittedName>
        <fullName evidence="4">Cephalosporin-C deacetylase</fullName>
    </submittedName>
</protein>
<sequence length="319" mass="35096">MPASFTHGFAFDPSYGYSLDDFLAIDAPLAPVDFADFWQARYARALQVHPRPRITHTGTAQHGYEVYDLRYCSTEHFMIRGWLLIPQHQPVTRALVFGHGYGGCDGADFRLRPEGTALVFPCLRGLSRSQHPPISANPAFHVLHDIDKPEQYLIGGCVDDVWLAVSATQMLFPATMGHIGYSGISFGGGIGALALPWDARMQRAHLNVPTFGNQPLRLQLPTIGSGAAVQRYQQQHGNVLETLQYYDAASAARFIQQPMHVAAALFDPAVAPPGQFAVYNALSGEKSLFVLEAGHFDYPQRGAQEQALLQELEGFFALL</sequence>
<keyword evidence="5" id="KW-1185">Reference proteome</keyword>
<dbReference type="RefSeq" id="WP_093069854.1">
    <property type="nucleotide sequence ID" value="NZ_FNQP01000020.1"/>
</dbReference>
<feature type="active site" description="Charge relay system" evidence="1">
    <location>
        <position position="267"/>
    </location>
</feature>
<evidence type="ECO:0000259" key="3">
    <source>
        <dbReference type="Pfam" id="PF05448"/>
    </source>
</evidence>
<accession>A0A1H4FG11</accession>
<dbReference type="Proteomes" id="UP000199397">
    <property type="component" value="Unassembled WGS sequence"/>
</dbReference>
<evidence type="ECO:0000313" key="4">
    <source>
        <dbReference type="EMBL" id="SEA96091.1"/>
    </source>
</evidence>
<dbReference type="InterPro" id="IPR039069">
    <property type="entry name" value="CE7"/>
</dbReference>
<dbReference type="GO" id="GO:0005976">
    <property type="term" value="P:polysaccharide metabolic process"/>
    <property type="evidence" value="ECO:0007669"/>
    <property type="project" value="TreeGrafter"/>
</dbReference>
<feature type="domain" description="Acetyl xylan esterase" evidence="3">
    <location>
        <begin position="30"/>
        <end position="297"/>
    </location>
</feature>
<dbReference type="InterPro" id="IPR029058">
    <property type="entry name" value="AB_hydrolase_fold"/>
</dbReference>
<evidence type="ECO:0000313" key="5">
    <source>
        <dbReference type="Proteomes" id="UP000199397"/>
    </source>
</evidence>
<dbReference type="OrthoDB" id="9770528at2"/>
<dbReference type="InterPro" id="IPR008391">
    <property type="entry name" value="AXE1_dom"/>
</dbReference>
<evidence type="ECO:0000256" key="1">
    <source>
        <dbReference type="PIRSR" id="PIRSR639069-1"/>
    </source>
</evidence>
<feature type="active site" description="Charge relay system" evidence="1">
    <location>
        <position position="295"/>
    </location>
</feature>
<dbReference type="Pfam" id="PF05448">
    <property type="entry name" value="AXE1"/>
    <property type="match status" value="1"/>
</dbReference>
<dbReference type="GO" id="GO:0052689">
    <property type="term" value="F:carboxylic ester hydrolase activity"/>
    <property type="evidence" value="ECO:0007669"/>
    <property type="project" value="TreeGrafter"/>
</dbReference>
<dbReference type="EMBL" id="FNQP01000020">
    <property type="protein sequence ID" value="SEA96091.1"/>
    <property type="molecule type" value="Genomic_DNA"/>
</dbReference>
<reference evidence="4 5" key="1">
    <citation type="submission" date="2016-10" db="EMBL/GenBank/DDBJ databases">
        <authorList>
            <person name="de Groot N.N."/>
        </authorList>
    </citation>
    <scope>NUCLEOTIDE SEQUENCE [LARGE SCALE GENOMIC DNA]</scope>
    <source>
        <strain evidence="4 5">DSM 21228</strain>
    </source>
</reference>
<dbReference type="PANTHER" id="PTHR40111:SF1">
    <property type="entry name" value="CEPHALOSPORIN-C DEACETYLASE"/>
    <property type="match status" value="1"/>
</dbReference>
<gene>
    <name evidence="4" type="ORF">SAMN05660964_02956</name>
</gene>
<dbReference type="STRING" id="525918.SAMN05660964_02956"/>
<feature type="binding site" evidence="2">
    <location>
        <position position="101"/>
    </location>
    <ligand>
        <name>substrate</name>
    </ligand>
</feature>